<dbReference type="InterPro" id="IPR044005">
    <property type="entry name" value="DZR_2"/>
</dbReference>
<evidence type="ECO:0000259" key="3">
    <source>
        <dbReference type="Pfam" id="PF18912"/>
    </source>
</evidence>
<proteinExistence type="predicted"/>
<dbReference type="Pfam" id="PF18912">
    <property type="entry name" value="DZR_2"/>
    <property type="match status" value="1"/>
</dbReference>
<reference evidence="4 5" key="1">
    <citation type="submission" date="2021-04" db="EMBL/GenBank/DDBJ databases">
        <authorList>
            <person name="Pira H."/>
            <person name="Risdian C."/>
            <person name="Wink J."/>
        </authorList>
    </citation>
    <scope>NUCLEOTIDE SEQUENCE [LARGE SCALE GENOMIC DNA]</scope>
    <source>
        <strain evidence="4 5">WH131</strain>
    </source>
</reference>
<name>A0ABS6SQL9_9SPHN</name>
<evidence type="ECO:0000259" key="2">
    <source>
        <dbReference type="Pfam" id="PF00156"/>
    </source>
</evidence>
<dbReference type="CDD" id="cd06223">
    <property type="entry name" value="PRTases_typeI"/>
    <property type="match status" value="1"/>
</dbReference>
<evidence type="ECO:0000313" key="5">
    <source>
        <dbReference type="Proteomes" id="UP000699975"/>
    </source>
</evidence>
<dbReference type="InterPro" id="IPR051910">
    <property type="entry name" value="ComF/GntX_DNA_util-trans"/>
</dbReference>
<dbReference type="EMBL" id="JAGSPB010000003">
    <property type="protein sequence ID" value="MBV7267111.1"/>
    <property type="molecule type" value="Genomic_DNA"/>
</dbReference>
<evidence type="ECO:0000256" key="1">
    <source>
        <dbReference type="SAM" id="MobiDB-lite"/>
    </source>
</evidence>
<keyword evidence="5" id="KW-1185">Reference proteome</keyword>
<sequence>MKFAAQIAGGLSPVIDLVYPPRCPLCGDAVAVQGGMCAECWGNLEVPGTPACIRCNRPVANGVTNCAGCESKAPRHAGVHAATLYNDASRKLILAFKHGGKISLAGLLARLMASRLPDFVSEPPLLVPVPLHRWRLWHRGFNQAALLARELERLGKGELLVDALIRAKRTPNLGGLGRGQREQALVGAISVRNSRVHQFRDRDIMLVDDVLTSGATSDACVDALLDAGARSVRIACFARVVDGSGMGGKARNPGPKHNARGHEDLGRHVTK</sequence>
<organism evidence="4 5">
    <name type="scientific">Erythrobacter ani</name>
    <dbReference type="NCBI Taxonomy" id="2827235"/>
    <lineage>
        <taxon>Bacteria</taxon>
        <taxon>Pseudomonadati</taxon>
        <taxon>Pseudomonadota</taxon>
        <taxon>Alphaproteobacteria</taxon>
        <taxon>Sphingomonadales</taxon>
        <taxon>Erythrobacteraceae</taxon>
        <taxon>Erythrobacter/Porphyrobacter group</taxon>
        <taxon>Erythrobacter</taxon>
    </lineage>
</organism>
<feature type="compositionally biased region" description="Basic and acidic residues" evidence="1">
    <location>
        <begin position="260"/>
        <end position="271"/>
    </location>
</feature>
<dbReference type="InterPro" id="IPR000836">
    <property type="entry name" value="PRTase_dom"/>
</dbReference>
<dbReference type="Proteomes" id="UP000699975">
    <property type="component" value="Unassembled WGS sequence"/>
</dbReference>
<feature type="domain" description="Double zinc ribbon" evidence="3">
    <location>
        <begin position="14"/>
        <end position="69"/>
    </location>
</feature>
<dbReference type="RefSeq" id="WP_218317750.1">
    <property type="nucleotide sequence ID" value="NZ_JAGSPB010000003.1"/>
</dbReference>
<evidence type="ECO:0000313" key="4">
    <source>
        <dbReference type="EMBL" id="MBV7267111.1"/>
    </source>
</evidence>
<protein>
    <submittedName>
        <fullName evidence="4">ComF family protein</fullName>
    </submittedName>
</protein>
<gene>
    <name evidence="4" type="ORF">KCG45_13040</name>
</gene>
<dbReference type="PANTHER" id="PTHR47505">
    <property type="entry name" value="DNA UTILIZATION PROTEIN YHGH"/>
    <property type="match status" value="1"/>
</dbReference>
<dbReference type="PANTHER" id="PTHR47505:SF1">
    <property type="entry name" value="DNA UTILIZATION PROTEIN YHGH"/>
    <property type="match status" value="1"/>
</dbReference>
<accession>A0ABS6SQL9</accession>
<comment type="caution">
    <text evidence="4">The sequence shown here is derived from an EMBL/GenBank/DDBJ whole genome shotgun (WGS) entry which is preliminary data.</text>
</comment>
<feature type="domain" description="Phosphoribosyltransferase" evidence="2">
    <location>
        <begin position="139"/>
        <end position="239"/>
    </location>
</feature>
<feature type="region of interest" description="Disordered" evidence="1">
    <location>
        <begin position="245"/>
        <end position="271"/>
    </location>
</feature>
<dbReference type="Pfam" id="PF00156">
    <property type="entry name" value="Pribosyltran"/>
    <property type="match status" value="1"/>
</dbReference>